<dbReference type="eggNOG" id="arCOG04654">
    <property type="taxonomic scope" value="Archaea"/>
</dbReference>
<dbReference type="RefSeq" id="WP_013266296.1">
    <property type="nucleotide sequence ID" value="NC_014374.1"/>
</dbReference>
<dbReference type="Gene3D" id="1.20.120.1200">
    <property type="entry name" value="NADH-ubiquinone/plastoquinone oxidoreductase chain 6, subunit NuoJ"/>
    <property type="match status" value="1"/>
</dbReference>
<keyword evidence="1" id="KW-0472">Membrane</keyword>
<evidence type="ECO:0000256" key="1">
    <source>
        <dbReference type="SAM" id="Phobius"/>
    </source>
</evidence>
<dbReference type="GeneID" id="9498605"/>
<feature type="transmembrane region" description="Helical" evidence="1">
    <location>
        <begin position="61"/>
        <end position="82"/>
    </location>
</feature>
<name>D9Q0E6_ACIS3</name>
<dbReference type="Proteomes" id="UP000000346">
    <property type="component" value="Chromosome"/>
</dbReference>
<feature type="transmembrane region" description="Helical" evidence="1">
    <location>
        <begin position="137"/>
        <end position="159"/>
    </location>
</feature>
<protein>
    <submittedName>
        <fullName evidence="2">NADH-quinone oxidoreductase subunit J</fullName>
    </submittedName>
</protein>
<organism evidence="2 3">
    <name type="scientific">Acidilobus saccharovorans (strain DSM 16705 / JCM 18335 / VKM B-2471 / 345-15)</name>
    <dbReference type="NCBI Taxonomy" id="666510"/>
    <lineage>
        <taxon>Archaea</taxon>
        <taxon>Thermoproteota</taxon>
        <taxon>Thermoprotei</taxon>
        <taxon>Acidilobales</taxon>
        <taxon>Acidilobaceae</taxon>
        <taxon>Acidilobus</taxon>
    </lineage>
</organism>
<dbReference type="KEGG" id="asc:ASAC_0377"/>
<keyword evidence="1" id="KW-1133">Transmembrane helix</keyword>
<sequence>MSGESIDLPLYAIVLSIMAIASAMLVVRLKDLVYASITLAILGSFTAALLAVAGFGLVSAYLVLVYVGAAVMFIVISISMIGPQGQESFDSFRGLTVAAALATFIITVVVISELYRLFTVPPSLSASAAAAGALREYLPVLALIFIGQAATVVEAISIAKRGGRK</sequence>
<accession>D9Q0E6</accession>
<dbReference type="STRING" id="666510.ASAC_0377"/>
<dbReference type="Pfam" id="PF00499">
    <property type="entry name" value="Oxidored_q3"/>
    <property type="match status" value="1"/>
</dbReference>
<dbReference type="AlphaFoldDB" id="D9Q0E6"/>
<keyword evidence="3" id="KW-1185">Reference proteome</keyword>
<dbReference type="GO" id="GO:0008137">
    <property type="term" value="F:NADH dehydrogenase (ubiquinone) activity"/>
    <property type="evidence" value="ECO:0007669"/>
    <property type="project" value="InterPro"/>
</dbReference>
<evidence type="ECO:0000313" key="2">
    <source>
        <dbReference type="EMBL" id="ADL18784.1"/>
    </source>
</evidence>
<evidence type="ECO:0000313" key="3">
    <source>
        <dbReference type="Proteomes" id="UP000000346"/>
    </source>
</evidence>
<proteinExistence type="predicted"/>
<feature type="transmembrane region" description="Helical" evidence="1">
    <location>
        <begin position="6"/>
        <end position="27"/>
    </location>
</feature>
<dbReference type="EMBL" id="CP001742">
    <property type="protein sequence ID" value="ADL18784.1"/>
    <property type="molecule type" value="Genomic_DNA"/>
</dbReference>
<dbReference type="InterPro" id="IPR001457">
    <property type="entry name" value="NADH_UbQ/plastoQ_OxRdtase_su6"/>
</dbReference>
<reference evidence="2 3" key="1">
    <citation type="journal article" date="2010" name="Appl. Environ. Microbiol.">
        <title>The genome sequence of the crenarchaeon Acidilobus saccharovorans supports a new order, Acidilobales, and suggests an important ecological role in terrestrial acidic hot springs.</title>
        <authorList>
            <person name="Mardanov A.V."/>
            <person name="Svetlitchnyi V.A."/>
            <person name="Beletsky A.V."/>
            <person name="Prokofeva M.I."/>
            <person name="Bonch-Osmolovskaya E.A."/>
            <person name="Ravin N.V."/>
            <person name="Skryabin K.G."/>
        </authorList>
    </citation>
    <scope>NUCLEOTIDE SEQUENCE [LARGE SCALE GENOMIC DNA]</scope>
    <source>
        <strain evidence="3">DSM 16705 / JCM 18335 / VKM B-2471 / 345-15</strain>
    </source>
</reference>
<dbReference type="HOGENOM" id="CLU_136579_0_0_2"/>
<feature type="transmembrane region" description="Helical" evidence="1">
    <location>
        <begin position="32"/>
        <end position="55"/>
    </location>
</feature>
<dbReference type="InParanoid" id="D9Q0E6"/>
<feature type="transmembrane region" description="Helical" evidence="1">
    <location>
        <begin position="94"/>
        <end position="117"/>
    </location>
</feature>
<dbReference type="FunCoup" id="D9Q0E6">
    <property type="interactions" value="15"/>
</dbReference>
<dbReference type="InterPro" id="IPR042106">
    <property type="entry name" value="Nuo/plastoQ_OxRdtase_6_NuoJ"/>
</dbReference>
<gene>
    <name evidence="2" type="ordered locus">ASAC_0377</name>
</gene>
<keyword evidence="1" id="KW-0812">Transmembrane</keyword>